<name>A0A2T1LYT8_9CHRO</name>
<feature type="transmembrane region" description="Helical" evidence="9">
    <location>
        <begin position="158"/>
        <end position="179"/>
    </location>
</feature>
<evidence type="ECO:0000256" key="6">
    <source>
        <dbReference type="ARBA" id="ARBA00022989"/>
    </source>
</evidence>
<evidence type="ECO:0000313" key="12">
    <source>
        <dbReference type="Proteomes" id="UP000239001"/>
    </source>
</evidence>
<evidence type="ECO:0000256" key="3">
    <source>
        <dbReference type="ARBA" id="ARBA00022475"/>
    </source>
</evidence>
<evidence type="ECO:0000256" key="1">
    <source>
        <dbReference type="ARBA" id="ARBA00004651"/>
    </source>
</evidence>
<evidence type="ECO:0000256" key="2">
    <source>
        <dbReference type="ARBA" id="ARBA00022448"/>
    </source>
</evidence>
<reference evidence="11 12" key="1">
    <citation type="submission" date="2018-03" db="EMBL/GenBank/DDBJ databases">
        <title>The ancient ancestry and fast evolution of plastids.</title>
        <authorList>
            <person name="Moore K.R."/>
            <person name="Magnabosco C."/>
            <person name="Momper L."/>
            <person name="Gold D.A."/>
            <person name="Bosak T."/>
            <person name="Fournier G.P."/>
        </authorList>
    </citation>
    <scope>NUCLEOTIDE SEQUENCE [LARGE SCALE GENOMIC DNA]</scope>
    <source>
        <strain evidence="11 12">CCALA 016</strain>
    </source>
</reference>
<proteinExistence type="inferred from homology"/>
<dbReference type="GO" id="GO:0017038">
    <property type="term" value="P:protein import"/>
    <property type="evidence" value="ECO:0007669"/>
    <property type="project" value="TreeGrafter"/>
</dbReference>
<comment type="similarity">
    <text evidence="8">Belongs to the exbB/tolQ family.</text>
</comment>
<evidence type="ECO:0000256" key="4">
    <source>
        <dbReference type="ARBA" id="ARBA00022692"/>
    </source>
</evidence>
<dbReference type="EMBL" id="PXOH01000008">
    <property type="protein sequence ID" value="PSF37555.1"/>
    <property type="molecule type" value="Genomic_DNA"/>
</dbReference>
<dbReference type="AlphaFoldDB" id="A0A2T1LYT8"/>
<comment type="subcellular location">
    <subcellularLocation>
        <location evidence="1">Cell membrane</location>
        <topology evidence="1">Multi-pass membrane protein</topology>
    </subcellularLocation>
    <subcellularLocation>
        <location evidence="8">Membrane</location>
        <topology evidence="8">Multi-pass membrane protein</topology>
    </subcellularLocation>
</comment>
<keyword evidence="7 9" id="KW-0472">Membrane</keyword>
<keyword evidence="2 8" id="KW-0813">Transport</keyword>
<dbReference type="PANTHER" id="PTHR30625:SF15">
    <property type="entry name" value="BIOPOLYMER TRANSPORT PROTEIN EXBB"/>
    <property type="match status" value="1"/>
</dbReference>
<dbReference type="OrthoDB" id="9785627at2"/>
<evidence type="ECO:0000256" key="8">
    <source>
        <dbReference type="RuleBase" id="RU004057"/>
    </source>
</evidence>
<protein>
    <submittedName>
        <fullName evidence="11">Biopolymer transporter ExbB</fullName>
    </submittedName>
</protein>
<keyword evidence="4 9" id="KW-0812">Transmembrane</keyword>
<evidence type="ECO:0000259" key="10">
    <source>
        <dbReference type="Pfam" id="PF01618"/>
    </source>
</evidence>
<comment type="caution">
    <text evidence="11">The sequence shown here is derived from an EMBL/GenBank/DDBJ whole genome shotgun (WGS) entry which is preliminary data.</text>
</comment>
<keyword evidence="6 9" id="KW-1133">Transmembrane helix</keyword>
<feature type="transmembrane region" description="Helical" evidence="9">
    <location>
        <begin position="115"/>
        <end position="138"/>
    </location>
</feature>
<dbReference type="InterPro" id="IPR050790">
    <property type="entry name" value="ExbB/TolQ_transport"/>
</dbReference>
<accession>A0A2T1LYT8</accession>
<dbReference type="GO" id="GO:0005886">
    <property type="term" value="C:plasma membrane"/>
    <property type="evidence" value="ECO:0007669"/>
    <property type="project" value="UniProtKB-SubCell"/>
</dbReference>
<keyword evidence="12" id="KW-1185">Reference proteome</keyword>
<evidence type="ECO:0000256" key="5">
    <source>
        <dbReference type="ARBA" id="ARBA00022927"/>
    </source>
</evidence>
<sequence length="227" mass="25455">MNLPELITKGGPAMWPLIFLSILALSTIIERIWFWTQTLLNEGKILTQILETASRNWEIAAKVARDYREHPIAKFLYAPLKLNNPEPEVFHFALESAADDALSAMRRGDKILEAVIALSPLLGLLGTVLGLIRSLANIQISDLGTSSTTGVTLGISESLISTATGLIVAIVSLAFYRLFQALWFNQVRIFRKAGGELEVIYRQKWMDLDDSRYALRSNRDPLEQREL</sequence>
<dbReference type="Proteomes" id="UP000239001">
    <property type="component" value="Unassembled WGS sequence"/>
</dbReference>
<feature type="domain" description="MotA/TolQ/ExbB proton channel" evidence="10">
    <location>
        <begin position="69"/>
        <end position="190"/>
    </location>
</feature>
<evidence type="ECO:0000313" key="11">
    <source>
        <dbReference type="EMBL" id="PSF37555.1"/>
    </source>
</evidence>
<evidence type="ECO:0000256" key="9">
    <source>
        <dbReference type="SAM" id="Phobius"/>
    </source>
</evidence>
<organism evidence="11 12">
    <name type="scientific">Aphanothece hegewaldii CCALA 016</name>
    <dbReference type="NCBI Taxonomy" id="2107694"/>
    <lineage>
        <taxon>Bacteria</taxon>
        <taxon>Bacillati</taxon>
        <taxon>Cyanobacteriota</taxon>
        <taxon>Cyanophyceae</taxon>
        <taxon>Oscillatoriophycideae</taxon>
        <taxon>Chroococcales</taxon>
        <taxon>Aphanothecaceae</taxon>
        <taxon>Aphanothece</taxon>
    </lineage>
</organism>
<gene>
    <name evidence="11" type="ORF">C7H19_10340</name>
</gene>
<keyword evidence="5 8" id="KW-0653">Protein transport</keyword>
<keyword evidence="3" id="KW-1003">Cell membrane</keyword>
<dbReference type="Pfam" id="PF01618">
    <property type="entry name" value="MotA_ExbB"/>
    <property type="match status" value="1"/>
</dbReference>
<dbReference type="InterPro" id="IPR002898">
    <property type="entry name" value="MotA_ExbB_proton_chnl"/>
</dbReference>
<dbReference type="PANTHER" id="PTHR30625">
    <property type="entry name" value="PROTEIN TOLQ"/>
    <property type="match status" value="1"/>
</dbReference>
<feature type="transmembrane region" description="Helical" evidence="9">
    <location>
        <begin position="13"/>
        <end position="34"/>
    </location>
</feature>
<evidence type="ECO:0000256" key="7">
    <source>
        <dbReference type="ARBA" id="ARBA00023136"/>
    </source>
</evidence>
<reference evidence="11 12" key="2">
    <citation type="submission" date="2018-03" db="EMBL/GenBank/DDBJ databases">
        <authorList>
            <person name="Keele B.F."/>
        </authorList>
    </citation>
    <scope>NUCLEOTIDE SEQUENCE [LARGE SCALE GENOMIC DNA]</scope>
    <source>
        <strain evidence="11 12">CCALA 016</strain>
    </source>
</reference>